<dbReference type="EMBL" id="HG994371">
    <property type="protein sequence ID" value="CAF1959040.1"/>
    <property type="molecule type" value="Genomic_DNA"/>
</dbReference>
<feature type="non-terminal residue" evidence="2">
    <location>
        <position position="1"/>
    </location>
</feature>
<dbReference type="AlphaFoldDB" id="A0A816LVP7"/>
<reference evidence="2" key="1">
    <citation type="submission" date="2021-01" db="EMBL/GenBank/DDBJ databases">
        <authorList>
            <consortium name="Genoscope - CEA"/>
            <person name="William W."/>
        </authorList>
    </citation>
    <scope>NUCLEOTIDE SEQUENCE</scope>
</reference>
<sequence length="132" mass="15634">LTLCFHRTYPKQSTSILFQRYLLARAYVHCTPRLLKKISLKTIQIYIISDLWSKKINRIIIYLQYKICTEHLNGLRWPDTYKRFQYHTYRLLFFFFNKTGLFQPKGSTNLLESLPAKDKPGSSTGELDVHTA</sequence>
<proteinExistence type="predicted"/>
<evidence type="ECO:0000256" key="1">
    <source>
        <dbReference type="SAM" id="MobiDB-lite"/>
    </source>
</evidence>
<gene>
    <name evidence="2" type="ORF">DARMORV10_C07P09700.1</name>
</gene>
<evidence type="ECO:0000313" key="2">
    <source>
        <dbReference type="EMBL" id="CAF1959040.1"/>
    </source>
</evidence>
<feature type="region of interest" description="Disordered" evidence="1">
    <location>
        <begin position="113"/>
        <end position="132"/>
    </location>
</feature>
<accession>A0A816LVP7</accession>
<protein>
    <submittedName>
        <fullName evidence="2">(rape) hypothetical protein</fullName>
    </submittedName>
</protein>
<dbReference type="Proteomes" id="UP001295469">
    <property type="component" value="Chromosome C07"/>
</dbReference>
<name>A0A816LVP7_BRANA</name>
<organism evidence="2">
    <name type="scientific">Brassica napus</name>
    <name type="common">Rape</name>
    <dbReference type="NCBI Taxonomy" id="3708"/>
    <lineage>
        <taxon>Eukaryota</taxon>
        <taxon>Viridiplantae</taxon>
        <taxon>Streptophyta</taxon>
        <taxon>Embryophyta</taxon>
        <taxon>Tracheophyta</taxon>
        <taxon>Spermatophyta</taxon>
        <taxon>Magnoliopsida</taxon>
        <taxon>eudicotyledons</taxon>
        <taxon>Gunneridae</taxon>
        <taxon>Pentapetalae</taxon>
        <taxon>rosids</taxon>
        <taxon>malvids</taxon>
        <taxon>Brassicales</taxon>
        <taxon>Brassicaceae</taxon>
        <taxon>Brassiceae</taxon>
        <taxon>Brassica</taxon>
    </lineage>
</organism>